<protein>
    <recommendedName>
        <fullName evidence="1">Integrase core domain-containing protein</fullName>
    </recommendedName>
</protein>
<proteinExistence type="predicted"/>
<dbReference type="AlphaFoldDB" id="A0AAD4EFE8"/>
<dbReference type="InterPro" id="IPR058913">
    <property type="entry name" value="Integrase_dom_put"/>
</dbReference>
<name>A0AAD4EFE8_9AGAM</name>
<reference evidence="2" key="1">
    <citation type="journal article" date="2020" name="New Phytol.">
        <title>Comparative genomics reveals dynamic genome evolution in host specialist ectomycorrhizal fungi.</title>
        <authorList>
            <person name="Lofgren L.A."/>
            <person name="Nguyen N.H."/>
            <person name="Vilgalys R."/>
            <person name="Ruytinx J."/>
            <person name="Liao H.L."/>
            <person name="Branco S."/>
            <person name="Kuo A."/>
            <person name="LaButti K."/>
            <person name="Lipzen A."/>
            <person name="Andreopoulos W."/>
            <person name="Pangilinan J."/>
            <person name="Riley R."/>
            <person name="Hundley H."/>
            <person name="Na H."/>
            <person name="Barry K."/>
            <person name="Grigoriev I.V."/>
            <person name="Stajich J.E."/>
            <person name="Kennedy P.G."/>
        </authorList>
    </citation>
    <scope>NUCLEOTIDE SEQUENCE</scope>
    <source>
        <strain evidence="2">FC203</strain>
    </source>
</reference>
<keyword evidence="3" id="KW-1185">Reference proteome</keyword>
<dbReference type="PANTHER" id="PTHR46177:SF1">
    <property type="entry name" value="INTEGRASE CATALYTIC DOMAIN-CONTAINING PROTEIN"/>
    <property type="match status" value="1"/>
</dbReference>
<organism evidence="2 3">
    <name type="scientific">Suillus fuscotomentosus</name>
    <dbReference type="NCBI Taxonomy" id="1912939"/>
    <lineage>
        <taxon>Eukaryota</taxon>
        <taxon>Fungi</taxon>
        <taxon>Dikarya</taxon>
        <taxon>Basidiomycota</taxon>
        <taxon>Agaricomycotina</taxon>
        <taxon>Agaricomycetes</taxon>
        <taxon>Agaricomycetidae</taxon>
        <taxon>Boletales</taxon>
        <taxon>Suillineae</taxon>
        <taxon>Suillaceae</taxon>
        <taxon>Suillus</taxon>
    </lineage>
</organism>
<evidence type="ECO:0000313" key="2">
    <source>
        <dbReference type="EMBL" id="KAG1905056.1"/>
    </source>
</evidence>
<accession>A0AAD4EFE8</accession>
<evidence type="ECO:0000313" key="3">
    <source>
        <dbReference type="Proteomes" id="UP001195769"/>
    </source>
</evidence>
<dbReference type="PANTHER" id="PTHR46177">
    <property type="entry name" value="INTEGRASE CATALYTIC DOMAIN-CONTAINING PROTEIN"/>
    <property type="match status" value="1"/>
</dbReference>
<dbReference type="Pfam" id="PF24764">
    <property type="entry name" value="rva_4"/>
    <property type="match status" value="1"/>
</dbReference>
<dbReference type="EMBL" id="JABBWK010000008">
    <property type="protein sequence ID" value="KAG1905056.1"/>
    <property type="molecule type" value="Genomic_DNA"/>
</dbReference>
<evidence type="ECO:0000259" key="1">
    <source>
        <dbReference type="Pfam" id="PF24764"/>
    </source>
</evidence>
<dbReference type="Proteomes" id="UP001195769">
    <property type="component" value="Unassembled WGS sequence"/>
</dbReference>
<comment type="caution">
    <text evidence="2">The sequence shown here is derived from an EMBL/GenBank/DDBJ whole genome shotgun (WGS) entry which is preliminary data.</text>
</comment>
<gene>
    <name evidence="2" type="ORF">F5891DRAFT_944596</name>
</gene>
<dbReference type="RefSeq" id="XP_041230631.1">
    <property type="nucleotide sequence ID" value="XM_041374570.1"/>
</dbReference>
<sequence length="455" mass="52961">MPNQYKPTPPLDELTPHILRYWKTRLNDKEIVLALQKHFDTERYGIGLTKFRQIRVDMGLERSRRQGHTIETIREAVMELRQMFPHAGTREMIGLLFHEKNMSVAKSVMMSYFAAYEPELVRQRKARRLKRKRFWAAGVNDLFAVDQHDKWLRFGLGLHTGVELFSGRIMWIRVWHSNRNPQLILSYYLDTITELGHMPLITQSDLGTENYGIANAQTLLRQRYDPTLQGTLQHRWMRTKKNVMPEITWSQLRRRFTPGFETLLDEGVIEGWYDSGNTLHMMVFRWVFIPWLQQELNAYRDRVNNTAKRRDRNKILPHGVPNLIYDSPEDFGALDFKVSIDHEGIDYVRNFYINASNPVFDIVPPMLGDFIEHCYDAMGRPAVTRLSVWDVYRNILSAVQLAENPHPNLLLTENEDAHASALQLIGGHADLPFNEEMDGMYYMGGVRGGLGLGTS</sequence>
<dbReference type="GeneID" id="64668868"/>
<feature type="domain" description="Integrase core" evidence="1">
    <location>
        <begin position="138"/>
        <end position="314"/>
    </location>
</feature>